<feature type="compositionally biased region" description="Low complexity" evidence="5">
    <location>
        <begin position="64"/>
        <end position="74"/>
    </location>
</feature>
<dbReference type="PANTHER" id="PTHR10270">
    <property type="entry name" value="SOX TRANSCRIPTION FACTOR"/>
    <property type="match status" value="1"/>
</dbReference>
<feature type="compositionally biased region" description="Polar residues" evidence="5">
    <location>
        <begin position="166"/>
        <end position="181"/>
    </location>
</feature>
<feature type="compositionally biased region" description="Polar residues" evidence="5">
    <location>
        <begin position="331"/>
        <end position="358"/>
    </location>
</feature>
<dbReference type="FunFam" id="1.10.30.10:FF:000041">
    <property type="entry name" value="HMG box family protein"/>
    <property type="match status" value="1"/>
</dbReference>
<feature type="region of interest" description="Disordered" evidence="5">
    <location>
        <begin position="48"/>
        <end position="78"/>
    </location>
</feature>
<feature type="region of interest" description="Disordered" evidence="5">
    <location>
        <begin position="266"/>
        <end position="423"/>
    </location>
</feature>
<dbReference type="InterPro" id="IPR036910">
    <property type="entry name" value="HMG_box_dom_sf"/>
</dbReference>
<feature type="compositionally biased region" description="Low complexity" evidence="5">
    <location>
        <begin position="273"/>
        <end position="291"/>
    </location>
</feature>
<keyword evidence="2 4" id="KW-0238">DNA-binding</keyword>
<comment type="caution">
    <text evidence="7">The sequence shown here is derived from an EMBL/GenBank/DDBJ whole genome shotgun (WGS) entry which is preliminary data.</text>
</comment>
<dbReference type="OrthoDB" id="6247875at2759"/>
<gene>
    <name evidence="7" type="ORF">TWF970_011247</name>
</gene>
<dbReference type="GO" id="GO:0005634">
    <property type="term" value="C:nucleus"/>
    <property type="evidence" value="ECO:0007669"/>
    <property type="project" value="UniProtKB-UniRule"/>
</dbReference>
<dbReference type="GO" id="GO:0001228">
    <property type="term" value="F:DNA-binding transcription activator activity, RNA polymerase II-specific"/>
    <property type="evidence" value="ECO:0007669"/>
    <property type="project" value="TreeGrafter"/>
</dbReference>
<dbReference type="SUPFAM" id="SSF47095">
    <property type="entry name" value="HMG-box"/>
    <property type="match status" value="1"/>
</dbReference>
<evidence type="ECO:0000256" key="1">
    <source>
        <dbReference type="ARBA" id="ARBA00023015"/>
    </source>
</evidence>
<dbReference type="SMART" id="SM00398">
    <property type="entry name" value="HMG"/>
    <property type="match status" value="1"/>
</dbReference>
<dbReference type="Proteomes" id="UP000474640">
    <property type="component" value="Unassembled WGS sequence"/>
</dbReference>
<protein>
    <recommendedName>
        <fullName evidence="6">HMG box domain-containing protein</fullName>
    </recommendedName>
</protein>
<dbReference type="GO" id="GO:0000122">
    <property type="term" value="P:negative regulation of transcription by RNA polymerase II"/>
    <property type="evidence" value="ECO:0007669"/>
    <property type="project" value="TreeGrafter"/>
</dbReference>
<dbReference type="InterPro" id="IPR050140">
    <property type="entry name" value="SRY-related_HMG-box_TF-like"/>
</dbReference>
<dbReference type="Pfam" id="PF00505">
    <property type="entry name" value="HMG_box"/>
    <property type="match status" value="1"/>
</dbReference>
<evidence type="ECO:0000313" key="7">
    <source>
        <dbReference type="EMBL" id="KAF3284976.1"/>
    </source>
</evidence>
<evidence type="ECO:0000256" key="2">
    <source>
        <dbReference type="ARBA" id="ARBA00023125"/>
    </source>
</evidence>
<reference evidence="7 8" key="1">
    <citation type="submission" date="2020-01" db="EMBL/GenBank/DDBJ databases">
        <authorList>
            <person name="Palmer J.M."/>
        </authorList>
    </citation>
    <scope>NUCLEOTIDE SEQUENCE [LARGE SCALE GENOMIC DNA]</scope>
    <source>
        <strain evidence="7 8">TWF970</strain>
    </source>
</reference>
<feature type="domain" description="HMG box" evidence="6">
    <location>
        <begin position="89"/>
        <end position="157"/>
    </location>
</feature>
<keyword evidence="3" id="KW-0804">Transcription</keyword>
<evidence type="ECO:0000259" key="6">
    <source>
        <dbReference type="PROSITE" id="PS50118"/>
    </source>
</evidence>
<dbReference type="GO" id="GO:0000978">
    <property type="term" value="F:RNA polymerase II cis-regulatory region sequence-specific DNA binding"/>
    <property type="evidence" value="ECO:0007669"/>
    <property type="project" value="TreeGrafter"/>
</dbReference>
<keyword evidence="4" id="KW-0539">Nucleus</keyword>
<evidence type="ECO:0000256" key="4">
    <source>
        <dbReference type="PROSITE-ProRule" id="PRU00267"/>
    </source>
</evidence>
<name>A0A7C8RHW9_ORBOL</name>
<dbReference type="PANTHER" id="PTHR10270:SF161">
    <property type="entry name" value="SEX-DETERMINING REGION Y PROTEIN"/>
    <property type="match status" value="1"/>
</dbReference>
<organism evidence="7 8">
    <name type="scientific">Orbilia oligospora</name>
    <name type="common">Nematode-trapping fungus</name>
    <name type="synonym">Arthrobotrys oligospora</name>
    <dbReference type="NCBI Taxonomy" id="2813651"/>
    <lineage>
        <taxon>Eukaryota</taxon>
        <taxon>Fungi</taxon>
        <taxon>Dikarya</taxon>
        <taxon>Ascomycota</taxon>
        <taxon>Pezizomycotina</taxon>
        <taxon>Orbiliomycetes</taxon>
        <taxon>Orbiliales</taxon>
        <taxon>Orbiliaceae</taxon>
        <taxon>Orbilia</taxon>
    </lineage>
</organism>
<dbReference type="EMBL" id="JAABOJ010000008">
    <property type="protein sequence ID" value="KAF3284976.1"/>
    <property type="molecule type" value="Genomic_DNA"/>
</dbReference>
<dbReference type="EMBL" id="JAABOJ010000008">
    <property type="protein sequence ID" value="KAF3284974.1"/>
    <property type="molecule type" value="Genomic_DNA"/>
</dbReference>
<feature type="DNA-binding region" description="HMG box" evidence="4">
    <location>
        <begin position="89"/>
        <end position="157"/>
    </location>
</feature>
<feature type="compositionally biased region" description="Low complexity" evidence="5">
    <location>
        <begin position="556"/>
        <end position="566"/>
    </location>
</feature>
<evidence type="ECO:0000256" key="3">
    <source>
        <dbReference type="ARBA" id="ARBA00023163"/>
    </source>
</evidence>
<feature type="region of interest" description="Disordered" evidence="5">
    <location>
        <begin position="549"/>
        <end position="585"/>
    </location>
</feature>
<feature type="compositionally biased region" description="Basic and acidic residues" evidence="5">
    <location>
        <begin position="136"/>
        <end position="155"/>
    </location>
</feature>
<feature type="compositionally biased region" description="Polar residues" evidence="5">
    <location>
        <begin position="397"/>
        <end position="422"/>
    </location>
</feature>
<dbReference type="InterPro" id="IPR009071">
    <property type="entry name" value="HMG_box_dom"/>
</dbReference>
<accession>A0A7C8RHW9</accession>
<keyword evidence="1" id="KW-0805">Transcription regulation</keyword>
<dbReference type="AlphaFoldDB" id="A0A7C8RHW9"/>
<feature type="region of interest" description="Disordered" evidence="5">
    <location>
        <begin position="208"/>
        <end position="250"/>
    </location>
</feature>
<feature type="region of interest" description="Disordered" evidence="5">
    <location>
        <begin position="136"/>
        <end position="191"/>
    </location>
</feature>
<dbReference type="CDD" id="cd01389">
    <property type="entry name" value="HMG-box_ROX1-like"/>
    <property type="match status" value="1"/>
</dbReference>
<evidence type="ECO:0000256" key="5">
    <source>
        <dbReference type="SAM" id="MobiDB-lite"/>
    </source>
</evidence>
<dbReference type="Gene3D" id="1.10.30.10">
    <property type="entry name" value="High mobility group box domain"/>
    <property type="match status" value="1"/>
</dbReference>
<dbReference type="GO" id="GO:0030154">
    <property type="term" value="P:cell differentiation"/>
    <property type="evidence" value="ECO:0007669"/>
    <property type="project" value="TreeGrafter"/>
</dbReference>
<sequence length="697" mass="77107">MGYIFTQLFDNSHKNFTIPPSEYISHNQSHDIRLQEYYKFPKPYRPPPFANGMPPRSIQPKGVSESQMSSSHSSTPPAHICLCQPTPKIPRPRNAFILFRQHHHSAVMAQNPGKSNPAISKIIGDMWKNATEDTRKEWQNHADEEKRQHMARYPDYRYQPRRSNKKGNNASSRSPNDSTGEPSRCSRCGGRTGAYSITDSYPILPIPTVTAPSMPGGPSRSGSIHGLLGPSSSPFGRQPSPGEHKRKRSDEVGYHHGAEALLQLGSHERDYPSRSMAPPTSTSTTITSTTKPPDPPERDKVMDTSPPRSLKRRRIGKTITIKDEKDAQNEIPPTSSSNVKVNTITSRTATSPAMSYQSDLPLAGDRRASDPANYRQFQQRHETSSFSTDYLEPHHYSSPQMHMQQRNPTATDRQQPTTSTPTLPGVEKIQQIQRITRPLSNRSLAAAGGPGQSPMLSSAMGRTFLISVEVGDSRLAAELSFILHSELLERFRTVVVHQLMDITEWRQFLQHPSASGPEDLASDYLRAVAAARRQFEAIVVNAAVAYEQGSSGGPSSGSSAPSVASPWDQRDHRQPLGPPGAQFRSPQPIISILQQYILTHSATARRRLSPNGNVSPVYTSEWCIDVWRGSPRPNVTITVRSDDPMGPVQVEDPALGLISIPPPTGNPSLGGKPWKSQIIRRLAFEITEFITSRYGSI</sequence>
<feature type="compositionally biased region" description="Low complexity" evidence="5">
    <location>
        <begin position="212"/>
        <end position="223"/>
    </location>
</feature>
<proteinExistence type="predicted"/>
<dbReference type="PROSITE" id="PS50118">
    <property type="entry name" value="HMG_BOX_2"/>
    <property type="match status" value="1"/>
</dbReference>
<evidence type="ECO:0000313" key="8">
    <source>
        <dbReference type="Proteomes" id="UP000474640"/>
    </source>
</evidence>